<organism evidence="2 3">
    <name type="scientific">Halococcoides cellulosivorans</name>
    <dbReference type="NCBI Taxonomy" id="1679096"/>
    <lineage>
        <taxon>Archaea</taxon>
        <taxon>Methanobacteriati</taxon>
        <taxon>Methanobacteriota</taxon>
        <taxon>Stenosarchaea group</taxon>
        <taxon>Halobacteria</taxon>
        <taxon>Halobacteriales</taxon>
        <taxon>Haloarculaceae</taxon>
        <taxon>Halococcoides</taxon>
    </lineage>
</organism>
<accession>A0A2R4X3G6</accession>
<feature type="transmembrane region" description="Helical" evidence="1">
    <location>
        <begin position="49"/>
        <end position="68"/>
    </location>
</feature>
<evidence type="ECO:0000256" key="1">
    <source>
        <dbReference type="SAM" id="Phobius"/>
    </source>
</evidence>
<reference evidence="2 3" key="1">
    <citation type="submission" date="2018-04" db="EMBL/GenBank/DDBJ databases">
        <title>Halococcoides cellulosivorans gen. nov., sp. nov., an extremely halophilic cellulose-utilizing haloarchaeon from hypersaline lakes.</title>
        <authorList>
            <person name="Sorokin D.Y."/>
            <person name="Toshchakov S.V."/>
            <person name="Samarov N.I."/>
            <person name="Korzhenkov A."/>
            <person name="Kublanov I.V."/>
        </authorList>
    </citation>
    <scope>NUCLEOTIDE SEQUENCE [LARGE SCALE GENOMIC DNA]</scope>
    <source>
        <strain evidence="2 3">HArcel1</strain>
    </source>
</reference>
<dbReference type="AlphaFoldDB" id="A0A2R4X3G6"/>
<feature type="transmembrane region" description="Helical" evidence="1">
    <location>
        <begin position="16"/>
        <end position="37"/>
    </location>
</feature>
<keyword evidence="1" id="KW-0472">Membrane</keyword>
<dbReference type="KEGG" id="harc:HARCEL1_11790"/>
<evidence type="ECO:0000313" key="3">
    <source>
        <dbReference type="Proteomes" id="UP000244727"/>
    </source>
</evidence>
<gene>
    <name evidence="2" type="ORF">HARCEL1_11790</name>
</gene>
<protein>
    <submittedName>
        <fullName evidence="2">Uncharacterized protein</fullName>
    </submittedName>
</protein>
<dbReference type="GeneID" id="36513199"/>
<keyword evidence="3" id="KW-1185">Reference proteome</keyword>
<sequence>MIEQLRTSPLLSVRRAVAASILALLINLSHMWVTHIIEISTPEELLAETLIHGTGLYLALTLMALFTIPSKAPN</sequence>
<dbReference type="EMBL" id="CP028858">
    <property type="protein sequence ID" value="AWB28339.1"/>
    <property type="molecule type" value="Genomic_DNA"/>
</dbReference>
<name>A0A2R4X3G6_9EURY</name>
<keyword evidence="1" id="KW-0812">Transmembrane</keyword>
<evidence type="ECO:0000313" key="2">
    <source>
        <dbReference type="EMBL" id="AWB28339.1"/>
    </source>
</evidence>
<proteinExistence type="predicted"/>
<keyword evidence="1" id="KW-1133">Transmembrane helix</keyword>
<dbReference type="Proteomes" id="UP000244727">
    <property type="component" value="Chromosome"/>
</dbReference>
<dbReference type="RefSeq" id="WP_108383787.1">
    <property type="nucleotide sequence ID" value="NZ_CP028858.1"/>
</dbReference>